<reference evidence="2" key="1">
    <citation type="journal article" date="2021" name="Proc. Natl. Acad. Sci. U.S.A.">
        <title>Global biogeography of chemosynthetic symbionts reveals both localized and globally distributed symbiont groups. .</title>
        <authorList>
            <person name="Osvatic J.T."/>
            <person name="Wilkins L.G.E."/>
            <person name="Leibrecht L."/>
            <person name="Leray M."/>
            <person name="Zauner S."/>
            <person name="Polzin J."/>
            <person name="Camacho Y."/>
            <person name="Gros O."/>
            <person name="van Gils J.A."/>
            <person name="Eisen J.A."/>
            <person name="Petersen J.M."/>
            <person name="Yuen B."/>
        </authorList>
    </citation>
    <scope>NUCLEOTIDE SEQUENCE</scope>
    <source>
        <strain evidence="2">MAGL173</strain>
    </source>
</reference>
<comment type="caution">
    <text evidence="2">The sequence shown here is derived from an EMBL/GenBank/DDBJ whole genome shotgun (WGS) entry which is preliminary data.</text>
</comment>
<dbReference type="Proteomes" id="UP000886687">
    <property type="component" value="Unassembled WGS sequence"/>
</dbReference>
<accession>A0A9E4K2A7</accession>
<dbReference type="EMBL" id="JAEPDI010000001">
    <property type="protein sequence ID" value="MCG7937439.1"/>
    <property type="molecule type" value="Genomic_DNA"/>
</dbReference>
<keyword evidence="1" id="KW-0812">Transmembrane</keyword>
<keyword evidence="1" id="KW-0472">Membrane</keyword>
<evidence type="ECO:0000256" key="1">
    <source>
        <dbReference type="SAM" id="Phobius"/>
    </source>
</evidence>
<evidence type="ECO:0000313" key="3">
    <source>
        <dbReference type="Proteomes" id="UP000886687"/>
    </source>
</evidence>
<dbReference type="AlphaFoldDB" id="A0A9E4K2A7"/>
<dbReference type="Pfam" id="PF11376">
    <property type="entry name" value="DUF3179"/>
    <property type="match status" value="1"/>
</dbReference>
<sequence length="339" mass="38743">MPPIFKLHSRNVMTIIERQRDNLVNIRIVWIGFCLLFTSAQISAGAIYKNGFDVTDAIIEVSEILPGGPPRDGIPAIDEPQFVHADDADFLKPEDRILGVERNGIVKAYPINILNWHEIVNDRFRQEPIVITFCPLCGTGMAFEATVRGNPLMFGVSGLLYNSDVLLYDRASESLWSQIMKQSISGKHQGDRLRHVPLQHTNWADWSDRYPDTLVLSDDTGFSRDYQRSPYRGYDKSRDLYFPVEFRSKGYHPKERVLGLEVNGTYKAYPFIELSKTDGLIKENLAGQQLTVKYDIQNQTANAYDLADNLLPSTTAFWFAWYAFHPQTEIFRATDPEIK</sequence>
<gene>
    <name evidence="2" type="ORF">JAZ04_01085</name>
</gene>
<feature type="transmembrane region" description="Helical" evidence="1">
    <location>
        <begin position="28"/>
        <end position="48"/>
    </location>
</feature>
<evidence type="ECO:0000313" key="2">
    <source>
        <dbReference type="EMBL" id="MCG7937439.1"/>
    </source>
</evidence>
<protein>
    <submittedName>
        <fullName evidence="2">DUF3179 domain-containing protein</fullName>
    </submittedName>
</protein>
<organism evidence="2 3">
    <name type="scientific">Candidatus Thiodiazotropha lotti</name>
    <dbReference type="NCBI Taxonomy" id="2792787"/>
    <lineage>
        <taxon>Bacteria</taxon>
        <taxon>Pseudomonadati</taxon>
        <taxon>Pseudomonadota</taxon>
        <taxon>Gammaproteobacteria</taxon>
        <taxon>Chromatiales</taxon>
        <taxon>Sedimenticolaceae</taxon>
        <taxon>Candidatus Thiodiazotropha</taxon>
    </lineage>
</organism>
<proteinExistence type="predicted"/>
<keyword evidence="1" id="KW-1133">Transmembrane helix</keyword>
<name>A0A9E4K2A7_9GAMM</name>
<dbReference type="InterPro" id="IPR021516">
    <property type="entry name" value="DUF3179"/>
</dbReference>